<evidence type="ECO:0000256" key="9">
    <source>
        <dbReference type="ARBA" id="ARBA00022960"/>
    </source>
</evidence>
<comment type="catalytic activity">
    <reaction evidence="13 14">
        <text>UDP-N-acetyl-alpha-D-muramate + L-alanine + ATP = UDP-N-acetyl-alpha-D-muramoyl-L-alanine + ADP + phosphate + H(+)</text>
        <dbReference type="Rhea" id="RHEA:23372"/>
        <dbReference type="ChEBI" id="CHEBI:15378"/>
        <dbReference type="ChEBI" id="CHEBI:30616"/>
        <dbReference type="ChEBI" id="CHEBI:43474"/>
        <dbReference type="ChEBI" id="CHEBI:57972"/>
        <dbReference type="ChEBI" id="CHEBI:70757"/>
        <dbReference type="ChEBI" id="CHEBI:83898"/>
        <dbReference type="ChEBI" id="CHEBI:456216"/>
        <dbReference type="EC" id="6.3.2.8"/>
    </reaction>
</comment>
<sequence>MKKIHFVGIGGIGMSALARFYFSDGWRVSGSDLAESDITKALASEGIEINIGHSEANLKNDTERVVFSAAVGSGNPELKKAEKLNIKASTYAETLAELTREYFTIAVSGSHGKGTTTAMLALIMIEAGLDPIVIIGTLLKEFGGSNFRSGGGKYLLIEADEYDRSFLNYRPSVVVITNVDAEHLDVFHDIDGVVGAFNQYVKNLDKDSTAILNKNDINSEKIALGYQGKIIYFDRGDWDLGVPGEFNQINAEAAWQVAKVIGVEKGIAERALKSYRGAWRRMEEIEPISGYEGAIFYSDYGHHPTEIKATAKALKEKYPERKFLLVYQPHQAKRLEALFSDFIGAFDSVDELVLLPAYEVAGREGVKGKTSDDLARAIEEKNSKSGRVQGVHYLQSFEEALKLIGDQLVVFMGAGDIDKDVRKYFRSKLL</sequence>
<protein>
    <recommendedName>
        <fullName evidence="3 14">UDP-N-acetylmuramate--L-alanine ligase</fullName>
        <ecNumber evidence="3 14">6.3.2.8</ecNumber>
    </recommendedName>
    <alternativeName>
        <fullName evidence="14">UDP-N-acetylmuramoyl-L-alanine synthetase</fullName>
    </alternativeName>
</protein>
<dbReference type="SUPFAM" id="SSF53244">
    <property type="entry name" value="MurD-like peptide ligases, peptide-binding domain"/>
    <property type="match status" value="1"/>
</dbReference>
<comment type="function">
    <text evidence="14">Cell wall formation.</text>
</comment>
<reference evidence="18" key="1">
    <citation type="journal article" date="2015" name="ISME J.">
        <title>Aquifer environment selects for microbial species cohorts in sediment and groundwater.</title>
        <authorList>
            <person name="Hug L.A."/>
            <person name="Thomas B.C."/>
            <person name="Brown C.T."/>
            <person name="Frischkorn K.R."/>
            <person name="Williams K.H."/>
            <person name="Tringe S.G."/>
            <person name="Banfield J.F."/>
        </authorList>
    </citation>
    <scope>NUCLEOTIDE SEQUENCE</scope>
</reference>
<dbReference type="GO" id="GO:0008360">
    <property type="term" value="P:regulation of cell shape"/>
    <property type="evidence" value="ECO:0007669"/>
    <property type="project" value="UniProtKB-KW"/>
</dbReference>
<dbReference type="InterPro" id="IPR005758">
    <property type="entry name" value="UDP-N-AcMur_Ala_ligase_MurC"/>
</dbReference>
<evidence type="ECO:0000256" key="1">
    <source>
        <dbReference type="ARBA" id="ARBA00004496"/>
    </source>
</evidence>
<name>A0A0H4T3Z9_9BACT</name>
<comment type="similarity">
    <text evidence="14">Belongs to the MurCDEF family.</text>
</comment>
<dbReference type="HAMAP" id="MF_00046">
    <property type="entry name" value="MurC"/>
    <property type="match status" value="1"/>
</dbReference>
<dbReference type="InterPro" id="IPR000713">
    <property type="entry name" value="Mur_ligase_N"/>
</dbReference>
<dbReference type="PANTHER" id="PTHR43445">
    <property type="entry name" value="UDP-N-ACETYLMURAMATE--L-ALANINE LIGASE-RELATED"/>
    <property type="match status" value="1"/>
</dbReference>
<evidence type="ECO:0000256" key="7">
    <source>
        <dbReference type="ARBA" id="ARBA00022741"/>
    </source>
</evidence>
<evidence type="ECO:0000256" key="3">
    <source>
        <dbReference type="ARBA" id="ARBA00012211"/>
    </source>
</evidence>
<dbReference type="EC" id="6.3.2.8" evidence="3 14"/>
<dbReference type="GO" id="GO:0008763">
    <property type="term" value="F:UDP-N-acetylmuramate-L-alanine ligase activity"/>
    <property type="evidence" value="ECO:0007669"/>
    <property type="project" value="UniProtKB-UniRule"/>
</dbReference>
<comment type="subcellular location">
    <subcellularLocation>
        <location evidence="1 14">Cytoplasm</location>
    </subcellularLocation>
</comment>
<comment type="pathway">
    <text evidence="2 14">Cell wall biogenesis; peptidoglycan biosynthesis.</text>
</comment>
<dbReference type="Gene3D" id="3.40.50.720">
    <property type="entry name" value="NAD(P)-binding Rossmann-like Domain"/>
    <property type="match status" value="1"/>
</dbReference>
<organism evidence="18">
    <name type="scientific">uncultured Parcubacteria bacterium Rifle_16ft_4_minimus_37647</name>
    <dbReference type="NCBI Taxonomy" id="1665140"/>
    <lineage>
        <taxon>Bacteria</taxon>
        <taxon>Candidatus Parcubacteria</taxon>
        <taxon>environmental samples</taxon>
    </lineage>
</organism>
<feature type="domain" description="Mur ligase central" evidence="17">
    <location>
        <begin position="107"/>
        <end position="221"/>
    </location>
</feature>
<feature type="domain" description="Mur ligase C-terminal" evidence="16">
    <location>
        <begin position="280"/>
        <end position="415"/>
    </location>
</feature>
<dbReference type="Pfam" id="PF01225">
    <property type="entry name" value="Mur_ligase"/>
    <property type="match status" value="1"/>
</dbReference>
<keyword evidence="9 14" id="KW-0133">Cell shape</keyword>
<dbReference type="AlphaFoldDB" id="A0A0H4T3Z9"/>
<keyword evidence="8 14" id="KW-0067">ATP-binding</keyword>
<evidence type="ECO:0000256" key="13">
    <source>
        <dbReference type="ARBA" id="ARBA00047833"/>
    </source>
</evidence>
<dbReference type="InterPro" id="IPR013221">
    <property type="entry name" value="Mur_ligase_cen"/>
</dbReference>
<dbReference type="InterPro" id="IPR036565">
    <property type="entry name" value="Mur-like_cat_sf"/>
</dbReference>
<keyword evidence="12 14" id="KW-0961">Cell wall biogenesis/degradation</keyword>
<keyword evidence="10 14" id="KW-0573">Peptidoglycan synthesis</keyword>
<evidence type="ECO:0000256" key="8">
    <source>
        <dbReference type="ARBA" id="ARBA00022840"/>
    </source>
</evidence>
<dbReference type="Gene3D" id="3.40.1190.10">
    <property type="entry name" value="Mur-like, catalytic domain"/>
    <property type="match status" value="1"/>
</dbReference>
<evidence type="ECO:0000256" key="5">
    <source>
        <dbReference type="ARBA" id="ARBA00022598"/>
    </source>
</evidence>
<evidence type="ECO:0000256" key="2">
    <source>
        <dbReference type="ARBA" id="ARBA00004752"/>
    </source>
</evidence>
<dbReference type="SUPFAM" id="SSF53623">
    <property type="entry name" value="MurD-like peptide ligases, catalytic domain"/>
    <property type="match status" value="1"/>
</dbReference>
<dbReference type="Pfam" id="PF02875">
    <property type="entry name" value="Mur_ligase_C"/>
    <property type="match status" value="1"/>
</dbReference>
<gene>
    <name evidence="14 18" type="primary">murC</name>
</gene>
<dbReference type="InterPro" id="IPR004101">
    <property type="entry name" value="Mur_ligase_C"/>
</dbReference>
<keyword evidence="11 14" id="KW-0131">Cell cycle</keyword>
<dbReference type="GO" id="GO:0051301">
    <property type="term" value="P:cell division"/>
    <property type="evidence" value="ECO:0007669"/>
    <property type="project" value="UniProtKB-KW"/>
</dbReference>
<evidence type="ECO:0000259" key="15">
    <source>
        <dbReference type="Pfam" id="PF01225"/>
    </source>
</evidence>
<evidence type="ECO:0000256" key="12">
    <source>
        <dbReference type="ARBA" id="ARBA00023316"/>
    </source>
</evidence>
<dbReference type="GO" id="GO:0005737">
    <property type="term" value="C:cytoplasm"/>
    <property type="evidence" value="ECO:0007669"/>
    <property type="project" value="UniProtKB-SubCell"/>
</dbReference>
<keyword evidence="7 14" id="KW-0547">Nucleotide-binding</keyword>
<dbReference type="SUPFAM" id="SSF51984">
    <property type="entry name" value="MurCD N-terminal domain"/>
    <property type="match status" value="1"/>
</dbReference>
<keyword evidence="5 14" id="KW-0436">Ligase</keyword>
<dbReference type="GO" id="GO:0005524">
    <property type="term" value="F:ATP binding"/>
    <property type="evidence" value="ECO:0007669"/>
    <property type="project" value="UniProtKB-UniRule"/>
</dbReference>
<keyword evidence="6 14" id="KW-0132">Cell division</keyword>
<dbReference type="Pfam" id="PF08245">
    <property type="entry name" value="Mur_ligase_M"/>
    <property type="match status" value="1"/>
</dbReference>
<dbReference type="UniPathway" id="UPA00219"/>
<dbReference type="InterPro" id="IPR036615">
    <property type="entry name" value="Mur_ligase_C_dom_sf"/>
</dbReference>
<evidence type="ECO:0000256" key="4">
    <source>
        <dbReference type="ARBA" id="ARBA00022490"/>
    </source>
</evidence>
<comment type="caution">
    <text evidence="14">Lacks conserved residue(s) required for the propagation of feature annotation.</text>
</comment>
<evidence type="ECO:0000256" key="11">
    <source>
        <dbReference type="ARBA" id="ARBA00023306"/>
    </source>
</evidence>
<evidence type="ECO:0000256" key="6">
    <source>
        <dbReference type="ARBA" id="ARBA00022618"/>
    </source>
</evidence>
<dbReference type="GO" id="GO:0009252">
    <property type="term" value="P:peptidoglycan biosynthetic process"/>
    <property type="evidence" value="ECO:0007669"/>
    <property type="project" value="UniProtKB-UniRule"/>
</dbReference>
<feature type="domain" description="Mur ligase N-terminal catalytic" evidence="15">
    <location>
        <begin position="3"/>
        <end position="102"/>
    </location>
</feature>
<dbReference type="PANTHER" id="PTHR43445:SF3">
    <property type="entry name" value="UDP-N-ACETYLMURAMATE--L-ALANINE LIGASE"/>
    <property type="match status" value="1"/>
</dbReference>
<evidence type="ECO:0000256" key="10">
    <source>
        <dbReference type="ARBA" id="ARBA00022984"/>
    </source>
</evidence>
<dbReference type="EMBL" id="KT007000">
    <property type="protein sequence ID" value="AKQ02421.1"/>
    <property type="molecule type" value="Genomic_DNA"/>
</dbReference>
<accession>A0A0H4T3Z9</accession>
<evidence type="ECO:0000259" key="17">
    <source>
        <dbReference type="Pfam" id="PF08245"/>
    </source>
</evidence>
<evidence type="ECO:0000313" key="18">
    <source>
        <dbReference type="EMBL" id="AKQ02421.1"/>
    </source>
</evidence>
<proteinExistence type="inferred from homology"/>
<dbReference type="GO" id="GO:0071555">
    <property type="term" value="P:cell wall organization"/>
    <property type="evidence" value="ECO:0007669"/>
    <property type="project" value="UniProtKB-KW"/>
</dbReference>
<dbReference type="Gene3D" id="3.90.190.20">
    <property type="entry name" value="Mur ligase, C-terminal domain"/>
    <property type="match status" value="1"/>
</dbReference>
<keyword evidence="4 14" id="KW-0963">Cytoplasm</keyword>
<evidence type="ECO:0000259" key="16">
    <source>
        <dbReference type="Pfam" id="PF02875"/>
    </source>
</evidence>
<dbReference type="InterPro" id="IPR050061">
    <property type="entry name" value="MurCDEF_pg_biosynth"/>
</dbReference>
<evidence type="ECO:0000256" key="14">
    <source>
        <dbReference type="HAMAP-Rule" id="MF_00046"/>
    </source>
</evidence>